<name>A0A9N9EF09_9GLOM</name>
<dbReference type="EMBL" id="CAJVPL010008496">
    <property type="protein sequence ID" value="CAG8674652.1"/>
    <property type="molecule type" value="Genomic_DNA"/>
</dbReference>
<dbReference type="Proteomes" id="UP000789831">
    <property type="component" value="Unassembled WGS sequence"/>
</dbReference>
<dbReference type="AlphaFoldDB" id="A0A9N9EF09"/>
<keyword evidence="2" id="KW-1185">Reference proteome</keyword>
<comment type="caution">
    <text evidence="1">The sequence shown here is derived from an EMBL/GenBank/DDBJ whole genome shotgun (WGS) entry which is preliminary data.</text>
</comment>
<dbReference type="OrthoDB" id="2434100at2759"/>
<gene>
    <name evidence="1" type="ORF">AGERDE_LOCUS12411</name>
</gene>
<proteinExistence type="predicted"/>
<feature type="non-terminal residue" evidence="1">
    <location>
        <position position="1"/>
    </location>
</feature>
<evidence type="ECO:0000313" key="1">
    <source>
        <dbReference type="EMBL" id="CAG8674652.1"/>
    </source>
</evidence>
<accession>A0A9N9EF09</accession>
<feature type="non-terminal residue" evidence="1">
    <location>
        <position position="59"/>
    </location>
</feature>
<organism evidence="1 2">
    <name type="scientific">Ambispora gerdemannii</name>
    <dbReference type="NCBI Taxonomy" id="144530"/>
    <lineage>
        <taxon>Eukaryota</taxon>
        <taxon>Fungi</taxon>
        <taxon>Fungi incertae sedis</taxon>
        <taxon>Mucoromycota</taxon>
        <taxon>Glomeromycotina</taxon>
        <taxon>Glomeromycetes</taxon>
        <taxon>Archaeosporales</taxon>
        <taxon>Ambisporaceae</taxon>
        <taxon>Ambispora</taxon>
    </lineage>
</organism>
<protein>
    <submittedName>
        <fullName evidence="1">11394_t:CDS:1</fullName>
    </submittedName>
</protein>
<reference evidence="1" key="1">
    <citation type="submission" date="2021-06" db="EMBL/GenBank/DDBJ databases">
        <authorList>
            <person name="Kallberg Y."/>
            <person name="Tangrot J."/>
            <person name="Rosling A."/>
        </authorList>
    </citation>
    <scope>NUCLEOTIDE SEQUENCE</scope>
    <source>
        <strain evidence="1">MT106</strain>
    </source>
</reference>
<sequence>SDRLKRSQAIRDLIEQEAIKNYPSPAIVKAVKEYGTNELSLGTSVQKITKIKVTNLKYK</sequence>
<evidence type="ECO:0000313" key="2">
    <source>
        <dbReference type="Proteomes" id="UP000789831"/>
    </source>
</evidence>